<reference evidence="3 4" key="1">
    <citation type="submission" date="2019-02" db="EMBL/GenBank/DDBJ databases">
        <title>Deep-cultivation of Planctomycetes and their phenomic and genomic characterization uncovers novel biology.</title>
        <authorList>
            <person name="Wiegand S."/>
            <person name="Jogler M."/>
            <person name="Boedeker C."/>
            <person name="Pinto D."/>
            <person name="Vollmers J."/>
            <person name="Rivas-Marin E."/>
            <person name="Kohn T."/>
            <person name="Peeters S.H."/>
            <person name="Heuer A."/>
            <person name="Rast P."/>
            <person name="Oberbeckmann S."/>
            <person name="Bunk B."/>
            <person name="Jeske O."/>
            <person name="Meyerdierks A."/>
            <person name="Storesund J.E."/>
            <person name="Kallscheuer N."/>
            <person name="Luecker S."/>
            <person name="Lage O.M."/>
            <person name="Pohl T."/>
            <person name="Merkel B.J."/>
            <person name="Hornburger P."/>
            <person name="Mueller R.-W."/>
            <person name="Bruemmer F."/>
            <person name="Labrenz M."/>
            <person name="Spormann A.M."/>
            <person name="Op Den Camp H."/>
            <person name="Overmann J."/>
            <person name="Amann R."/>
            <person name="Jetten M.S.M."/>
            <person name="Mascher T."/>
            <person name="Medema M.H."/>
            <person name="Devos D.P."/>
            <person name="Kaster A.-K."/>
            <person name="Ovreas L."/>
            <person name="Rohde M."/>
            <person name="Galperin M.Y."/>
            <person name="Jogler C."/>
        </authorList>
    </citation>
    <scope>NUCLEOTIDE SEQUENCE [LARGE SCALE GENOMIC DNA]</scope>
    <source>
        <strain evidence="3 4">Poly59</strain>
    </source>
</reference>
<feature type="signal peptide" evidence="2">
    <location>
        <begin position="1"/>
        <end position="27"/>
    </location>
</feature>
<gene>
    <name evidence="3" type="ORF">Poly59_52020</name>
</gene>
<evidence type="ECO:0000313" key="3">
    <source>
        <dbReference type="EMBL" id="TWU48356.1"/>
    </source>
</evidence>
<dbReference type="Proteomes" id="UP000317977">
    <property type="component" value="Unassembled WGS sequence"/>
</dbReference>
<proteinExistence type="predicted"/>
<name>A0A5C6EL75_9BACT</name>
<evidence type="ECO:0000256" key="2">
    <source>
        <dbReference type="SAM" id="SignalP"/>
    </source>
</evidence>
<protein>
    <recommendedName>
        <fullName evidence="5">Outer membrane efflux protein</fullName>
    </recommendedName>
</protein>
<feature type="region of interest" description="Disordered" evidence="1">
    <location>
        <begin position="125"/>
        <end position="145"/>
    </location>
</feature>
<evidence type="ECO:0000256" key="1">
    <source>
        <dbReference type="SAM" id="MobiDB-lite"/>
    </source>
</evidence>
<dbReference type="AlphaFoldDB" id="A0A5C6EL75"/>
<feature type="chain" id="PRO_5022896075" description="Outer membrane efflux protein" evidence="2">
    <location>
        <begin position="28"/>
        <end position="145"/>
    </location>
</feature>
<organism evidence="3 4">
    <name type="scientific">Rubripirellula reticaptiva</name>
    <dbReference type="NCBI Taxonomy" id="2528013"/>
    <lineage>
        <taxon>Bacteria</taxon>
        <taxon>Pseudomonadati</taxon>
        <taxon>Planctomycetota</taxon>
        <taxon>Planctomycetia</taxon>
        <taxon>Pirellulales</taxon>
        <taxon>Pirellulaceae</taxon>
        <taxon>Rubripirellula</taxon>
    </lineage>
</organism>
<feature type="compositionally biased region" description="Low complexity" evidence="1">
    <location>
        <begin position="36"/>
        <end position="52"/>
    </location>
</feature>
<comment type="caution">
    <text evidence="3">The sequence shown here is derived from an EMBL/GenBank/DDBJ whole genome shotgun (WGS) entry which is preliminary data.</text>
</comment>
<keyword evidence="2" id="KW-0732">Signal</keyword>
<evidence type="ECO:0000313" key="4">
    <source>
        <dbReference type="Proteomes" id="UP000317977"/>
    </source>
</evidence>
<accession>A0A5C6EL75</accession>
<feature type="region of interest" description="Disordered" evidence="1">
    <location>
        <begin position="28"/>
        <end position="52"/>
    </location>
</feature>
<evidence type="ECO:0008006" key="5">
    <source>
        <dbReference type="Google" id="ProtNLM"/>
    </source>
</evidence>
<dbReference type="RefSeq" id="WP_146536728.1">
    <property type="nucleotide sequence ID" value="NZ_SJPX01000005.1"/>
</dbReference>
<keyword evidence="4" id="KW-1185">Reference proteome</keyword>
<dbReference type="EMBL" id="SJPX01000005">
    <property type="protein sequence ID" value="TWU48356.1"/>
    <property type="molecule type" value="Genomic_DNA"/>
</dbReference>
<sequence length="145" mass="15649" precursor="true">MRCKRHYLLGAASLAALLMCSTGEAMAQCSRGGRGSTPTGSNSTFNPALPYSSSSLVSNSPSAYPSSVALIGQQYQQQAQSIGYQNSQQQRLSTLARDEQARPYRLARAEAKRAERAERIAARLAERDGSSSGNRYELTSARVDL</sequence>